<comment type="caution">
    <text evidence="1">The sequence shown here is derived from an EMBL/GenBank/DDBJ whole genome shotgun (WGS) entry which is preliminary data.</text>
</comment>
<name>A0A9Q1JWX1_9CARY</name>
<protein>
    <submittedName>
        <fullName evidence="1">Uncharacterized protein</fullName>
    </submittedName>
</protein>
<dbReference type="AlphaFoldDB" id="A0A9Q1JWX1"/>
<sequence>MGRKVNHLLEAFALMLESVEVKVEVQILTKLRQHIGVATRGPDFTFNVIEYIKCEKDVDYFVDDEERVVNTFLLYTLARSSSQKVLSPHHRLPKMIVVKWGNVHTSSYNNQLLQALAKLSIDIVRPYRSQHQVPPEIAEKWGFFKVLCLRSMKHI</sequence>
<organism evidence="1 2">
    <name type="scientific">Carnegiea gigantea</name>
    <dbReference type="NCBI Taxonomy" id="171969"/>
    <lineage>
        <taxon>Eukaryota</taxon>
        <taxon>Viridiplantae</taxon>
        <taxon>Streptophyta</taxon>
        <taxon>Embryophyta</taxon>
        <taxon>Tracheophyta</taxon>
        <taxon>Spermatophyta</taxon>
        <taxon>Magnoliopsida</taxon>
        <taxon>eudicotyledons</taxon>
        <taxon>Gunneridae</taxon>
        <taxon>Pentapetalae</taxon>
        <taxon>Caryophyllales</taxon>
        <taxon>Cactineae</taxon>
        <taxon>Cactaceae</taxon>
        <taxon>Cactoideae</taxon>
        <taxon>Echinocereeae</taxon>
        <taxon>Carnegiea</taxon>
    </lineage>
</organism>
<gene>
    <name evidence="1" type="ORF">Cgig2_013822</name>
</gene>
<dbReference type="Proteomes" id="UP001153076">
    <property type="component" value="Unassembled WGS sequence"/>
</dbReference>
<dbReference type="EMBL" id="JAKOGI010000608">
    <property type="protein sequence ID" value="KAJ8432408.1"/>
    <property type="molecule type" value="Genomic_DNA"/>
</dbReference>
<accession>A0A9Q1JWX1</accession>
<reference evidence="1" key="1">
    <citation type="submission" date="2022-04" db="EMBL/GenBank/DDBJ databases">
        <title>Carnegiea gigantea Genome sequencing and assembly v2.</title>
        <authorList>
            <person name="Copetti D."/>
            <person name="Sanderson M.J."/>
            <person name="Burquez A."/>
            <person name="Wojciechowski M.F."/>
        </authorList>
    </citation>
    <scope>NUCLEOTIDE SEQUENCE</scope>
    <source>
        <strain evidence="1">SGP5-SGP5p</strain>
        <tissue evidence="1">Aerial part</tissue>
    </source>
</reference>
<evidence type="ECO:0000313" key="2">
    <source>
        <dbReference type="Proteomes" id="UP001153076"/>
    </source>
</evidence>
<keyword evidence="2" id="KW-1185">Reference proteome</keyword>
<proteinExistence type="predicted"/>
<evidence type="ECO:0000313" key="1">
    <source>
        <dbReference type="EMBL" id="KAJ8432408.1"/>
    </source>
</evidence>